<gene>
    <name evidence="10 11" type="primary">cas1</name>
    <name evidence="11" type="ORF">D7I46_03595</name>
</gene>
<dbReference type="EMBL" id="CP032627">
    <property type="protein sequence ID" value="AYG00249.1"/>
    <property type="molecule type" value="Genomic_DNA"/>
</dbReference>
<evidence type="ECO:0000256" key="9">
    <source>
        <dbReference type="ARBA" id="ARBA00038592"/>
    </source>
</evidence>
<dbReference type="NCBIfam" id="TIGR00287">
    <property type="entry name" value="cas1"/>
    <property type="match status" value="1"/>
</dbReference>
<keyword evidence="2 10" id="KW-0479">Metal-binding</keyword>
<name>A0A387BFP1_9LACT</name>
<evidence type="ECO:0000256" key="1">
    <source>
        <dbReference type="ARBA" id="ARBA00022722"/>
    </source>
</evidence>
<keyword evidence="8 10" id="KW-0464">Manganese</keyword>
<evidence type="ECO:0000256" key="7">
    <source>
        <dbReference type="ARBA" id="ARBA00023125"/>
    </source>
</evidence>
<dbReference type="InterPro" id="IPR042206">
    <property type="entry name" value="CRISPR-assoc_Cas1_C"/>
</dbReference>
<keyword evidence="1 10" id="KW-0540">Nuclease</keyword>
<keyword evidence="5 10" id="KW-0460">Magnesium</keyword>
<comment type="subunit">
    <text evidence="9 10">Homodimer, forms a heterotetramer with a Cas2 homodimer.</text>
</comment>
<organism evidence="11 12">
    <name type="scientific">Lactococcus allomyrinae</name>
    <dbReference type="NCBI Taxonomy" id="2419773"/>
    <lineage>
        <taxon>Bacteria</taxon>
        <taxon>Bacillati</taxon>
        <taxon>Bacillota</taxon>
        <taxon>Bacilli</taxon>
        <taxon>Lactobacillales</taxon>
        <taxon>Streptococcaceae</taxon>
        <taxon>Lactococcus</taxon>
    </lineage>
</organism>
<dbReference type="PANTHER" id="PTHR34353">
    <property type="entry name" value="CRISPR-ASSOCIATED ENDONUCLEASE CAS1 1"/>
    <property type="match status" value="1"/>
</dbReference>
<dbReference type="OrthoDB" id="9803119at2"/>
<dbReference type="Proteomes" id="UP000269374">
    <property type="component" value="Chromosome"/>
</dbReference>
<evidence type="ECO:0000256" key="2">
    <source>
        <dbReference type="ARBA" id="ARBA00022723"/>
    </source>
</evidence>
<feature type="binding site" evidence="10">
    <location>
        <position position="220"/>
    </location>
    <ligand>
        <name>Mn(2+)</name>
        <dbReference type="ChEBI" id="CHEBI:29035"/>
    </ligand>
</feature>
<dbReference type="GO" id="GO:0046872">
    <property type="term" value="F:metal ion binding"/>
    <property type="evidence" value="ECO:0007669"/>
    <property type="project" value="UniProtKB-UniRule"/>
</dbReference>
<dbReference type="KEGG" id="lact:D7I46_03595"/>
<dbReference type="GO" id="GO:0004520">
    <property type="term" value="F:DNA endonuclease activity"/>
    <property type="evidence" value="ECO:0007669"/>
    <property type="project" value="InterPro"/>
</dbReference>
<feature type="binding site" evidence="10">
    <location>
        <position position="149"/>
    </location>
    <ligand>
        <name>Mn(2+)</name>
        <dbReference type="ChEBI" id="CHEBI:29035"/>
    </ligand>
</feature>
<dbReference type="GO" id="GO:0003677">
    <property type="term" value="F:DNA binding"/>
    <property type="evidence" value="ECO:0007669"/>
    <property type="project" value="UniProtKB-KW"/>
</dbReference>
<evidence type="ECO:0000256" key="8">
    <source>
        <dbReference type="ARBA" id="ARBA00023211"/>
    </source>
</evidence>
<evidence type="ECO:0000256" key="10">
    <source>
        <dbReference type="HAMAP-Rule" id="MF_01470"/>
    </source>
</evidence>
<protein>
    <recommendedName>
        <fullName evidence="10">CRISPR-associated endonuclease Cas1</fullName>
        <ecNumber evidence="10">3.1.-.-</ecNumber>
    </recommendedName>
</protein>
<comment type="cofactor">
    <cofactor evidence="10">
        <name>Mg(2+)</name>
        <dbReference type="ChEBI" id="CHEBI:18420"/>
    </cofactor>
    <cofactor evidence="10">
        <name>Mn(2+)</name>
        <dbReference type="ChEBI" id="CHEBI:29035"/>
    </cofactor>
</comment>
<keyword evidence="7 10" id="KW-0238">DNA-binding</keyword>
<evidence type="ECO:0000256" key="6">
    <source>
        <dbReference type="ARBA" id="ARBA00023118"/>
    </source>
</evidence>
<dbReference type="EC" id="3.1.-.-" evidence="10"/>
<keyword evidence="3 10" id="KW-0255">Endonuclease</keyword>
<dbReference type="NCBIfam" id="TIGR03639">
    <property type="entry name" value="cas1_NMENI"/>
    <property type="match status" value="1"/>
</dbReference>
<dbReference type="Pfam" id="PF01867">
    <property type="entry name" value="Cas_Cas1"/>
    <property type="match status" value="1"/>
</dbReference>
<evidence type="ECO:0000256" key="5">
    <source>
        <dbReference type="ARBA" id="ARBA00022842"/>
    </source>
</evidence>
<dbReference type="PANTHER" id="PTHR34353:SF2">
    <property type="entry name" value="CRISPR-ASSOCIATED ENDONUCLEASE CAS1 1"/>
    <property type="match status" value="1"/>
</dbReference>
<evidence type="ECO:0000313" key="12">
    <source>
        <dbReference type="Proteomes" id="UP000269374"/>
    </source>
</evidence>
<evidence type="ECO:0000256" key="4">
    <source>
        <dbReference type="ARBA" id="ARBA00022801"/>
    </source>
</evidence>
<dbReference type="GO" id="GO:0043571">
    <property type="term" value="P:maintenance of CRISPR repeat elements"/>
    <property type="evidence" value="ECO:0007669"/>
    <property type="project" value="UniProtKB-UniRule"/>
</dbReference>
<dbReference type="GO" id="GO:0016787">
    <property type="term" value="F:hydrolase activity"/>
    <property type="evidence" value="ECO:0007669"/>
    <property type="project" value="UniProtKB-KW"/>
</dbReference>
<proteinExistence type="inferred from homology"/>
<dbReference type="Gene3D" id="3.100.10.20">
    <property type="entry name" value="CRISPR-associated endonuclease Cas1, N-terminal domain"/>
    <property type="match status" value="1"/>
</dbReference>
<dbReference type="HAMAP" id="MF_01470">
    <property type="entry name" value="Cas1"/>
    <property type="match status" value="1"/>
</dbReference>
<comment type="function">
    <text evidence="10">CRISPR (clustered regularly interspaced short palindromic repeat), is an adaptive immune system that provides protection against mobile genetic elements (viruses, transposable elements and conjugative plasmids). CRISPR clusters contain spacers, sequences complementary to antecedent mobile elements, and target invading nucleic acids. CRISPR clusters are transcribed and processed into CRISPR RNA (crRNA). Acts as a dsDNA endonuclease. Involved in the integration of spacer DNA into the CRISPR cassette.</text>
</comment>
<dbReference type="InterPro" id="IPR050646">
    <property type="entry name" value="Cas1"/>
</dbReference>
<reference evidence="11 12" key="1">
    <citation type="submission" date="2018-09" db="EMBL/GenBank/DDBJ databases">
        <title>Genome sequencing of strain 1JSPR-7.</title>
        <authorList>
            <person name="Heo J."/>
            <person name="Kim S.-J."/>
            <person name="Kwon S.-W."/>
        </authorList>
    </citation>
    <scope>NUCLEOTIDE SEQUENCE [LARGE SCALE GENOMIC DNA]</scope>
    <source>
        <strain evidence="11 12">1JSPR-7</strain>
    </source>
</reference>
<dbReference type="AlphaFoldDB" id="A0A387BFP1"/>
<keyword evidence="12" id="KW-1185">Reference proteome</keyword>
<keyword evidence="6 10" id="KW-0051">Antiviral defense</keyword>
<dbReference type="GO" id="GO:0051607">
    <property type="term" value="P:defense response to virus"/>
    <property type="evidence" value="ECO:0007669"/>
    <property type="project" value="UniProtKB-UniRule"/>
</dbReference>
<dbReference type="InterPro" id="IPR019855">
    <property type="entry name" value="CRISPR-assoc_Cas1_NMENI"/>
</dbReference>
<sequence>MTWRNVMIKDGDYLRLKLDNLEIEKGGQKFSIPLSDIATITLEGNILTLTTKLLAKLAQHNIAVIVCDNKYVPCGIFMGFGQYHRTAKRNLEQVAWSEKLRNEVWTEIIRQKLSNQRAVLIAHDADVERIDKLQELIEHIQLADATNREGHAAKVYFNSLYGMKFTREQDCLENGAMNYGYTIIRAYMARLVTSLGLIPTLGVFHRNEFNSFNLVDDLMEPFRPLMDWYILEKILPNYPKYLTWEARCKLIDFLNQPYFYRGKKTTIDLVMLDYVNSFIKVMKNENLSELTEITLGGIARCMRN</sequence>
<accession>A0A387BFP1</accession>
<evidence type="ECO:0000313" key="11">
    <source>
        <dbReference type="EMBL" id="AYG00249.1"/>
    </source>
</evidence>
<feature type="binding site" evidence="10">
    <location>
        <position position="205"/>
    </location>
    <ligand>
        <name>Mn(2+)</name>
        <dbReference type="ChEBI" id="CHEBI:29035"/>
    </ligand>
</feature>
<comment type="similarity">
    <text evidence="10">Belongs to the CRISPR-associated endonuclease Cas1 family.</text>
</comment>
<dbReference type="InterPro" id="IPR002729">
    <property type="entry name" value="CRISPR-assoc_Cas1"/>
</dbReference>
<dbReference type="Gene3D" id="1.20.120.920">
    <property type="entry name" value="CRISPR-associated endonuclease Cas1, C-terminal domain"/>
    <property type="match status" value="1"/>
</dbReference>
<evidence type="ECO:0000256" key="3">
    <source>
        <dbReference type="ARBA" id="ARBA00022759"/>
    </source>
</evidence>
<keyword evidence="4 10" id="KW-0378">Hydrolase</keyword>
<dbReference type="InterPro" id="IPR042211">
    <property type="entry name" value="CRISPR-assoc_Cas1_N"/>
</dbReference>